<accession>A0ABU9EAN3</accession>
<reference evidence="1 2" key="1">
    <citation type="submission" date="2024-02" db="EMBL/GenBank/DDBJ databases">
        <title>A novel Gemmatimonadota bacterium.</title>
        <authorList>
            <person name="Du Z.-J."/>
            <person name="Ye Y.-Q."/>
        </authorList>
    </citation>
    <scope>NUCLEOTIDE SEQUENCE [LARGE SCALE GENOMIC DNA]</scope>
    <source>
        <strain evidence="1 2">DH-20</strain>
    </source>
</reference>
<comment type="caution">
    <text evidence="1">The sequence shown here is derived from an EMBL/GenBank/DDBJ whole genome shotgun (WGS) entry which is preliminary data.</text>
</comment>
<keyword evidence="2" id="KW-1185">Reference proteome</keyword>
<organism evidence="1 2">
    <name type="scientific">Gaopeijia maritima</name>
    <dbReference type="NCBI Taxonomy" id="3119007"/>
    <lineage>
        <taxon>Bacteria</taxon>
        <taxon>Pseudomonadati</taxon>
        <taxon>Gemmatimonadota</taxon>
        <taxon>Longimicrobiia</taxon>
        <taxon>Gaopeijiales</taxon>
        <taxon>Gaopeijiaceae</taxon>
        <taxon>Gaopeijia</taxon>
    </lineage>
</organism>
<proteinExistence type="predicted"/>
<gene>
    <name evidence="1" type="ORF">WI372_12515</name>
</gene>
<evidence type="ECO:0000313" key="1">
    <source>
        <dbReference type="EMBL" id="MEK9501806.1"/>
    </source>
</evidence>
<dbReference type="InterPro" id="IPR021727">
    <property type="entry name" value="DUF3299"/>
</dbReference>
<sequence length="175" mass="19274">MSKTRRFSIPWSPIQLALLLGGAWLVLTSGPRSVQAGPSAVGDGSLLSADAPRDSTEVQWRLLASLDYRSGEMSEELEAVVDGPVRVPGFMVPLEDWAEEVTEFLLVPYVGACVHTPPPPPNQLVYVQMTEGQKVPVSFWEPVWVHGVLSIEETTNIYAEVSFKMDGTSITPYEW</sequence>
<dbReference type="RefSeq" id="WP_405278857.1">
    <property type="nucleotide sequence ID" value="NZ_CP144380.1"/>
</dbReference>
<name>A0ABU9EAN3_9BACT</name>
<evidence type="ECO:0000313" key="2">
    <source>
        <dbReference type="Proteomes" id="UP001484239"/>
    </source>
</evidence>
<dbReference type="Pfam" id="PF11736">
    <property type="entry name" value="DUF3299"/>
    <property type="match status" value="1"/>
</dbReference>
<dbReference type="Proteomes" id="UP001484239">
    <property type="component" value="Unassembled WGS sequence"/>
</dbReference>
<protein>
    <submittedName>
        <fullName evidence="1">DUF3299 domain-containing protein</fullName>
    </submittedName>
</protein>
<dbReference type="Gene3D" id="2.40.50.870">
    <property type="entry name" value="Protein of unknown function (DUF3299)"/>
    <property type="match status" value="1"/>
</dbReference>
<dbReference type="EMBL" id="JBBHLI010000007">
    <property type="protein sequence ID" value="MEK9501806.1"/>
    <property type="molecule type" value="Genomic_DNA"/>
</dbReference>